<keyword evidence="3" id="KW-1185">Reference proteome</keyword>
<sequence>MRSNPDASPHDAPPTMQNKPAFHSGAGIRAAAPSLSAPLAS</sequence>
<feature type="compositionally biased region" description="Low complexity" evidence="1">
    <location>
        <begin position="30"/>
        <end position="41"/>
    </location>
</feature>
<dbReference type="AlphaFoldDB" id="A0A2Z5FZ78"/>
<accession>A0A2Z5FZ78</accession>
<dbReference type="Proteomes" id="UP000253606">
    <property type="component" value="Chromosome"/>
</dbReference>
<evidence type="ECO:0000313" key="2">
    <source>
        <dbReference type="EMBL" id="AXC12112.1"/>
    </source>
</evidence>
<protein>
    <submittedName>
        <fullName evidence="2">Uncharacterized protein</fullName>
    </submittedName>
</protein>
<gene>
    <name evidence="2" type="ORF">ACPOL_2804</name>
</gene>
<evidence type="ECO:0000313" key="3">
    <source>
        <dbReference type="Proteomes" id="UP000253606"/>
    </source>
</evidence>
<reference evidence="2 3" key="1">
    <citation type="journal article" date="2018" name="Front. Microbiol.">
        <title>Hydrolytic Capabilities as a Key to Environmental Success: Chitinolytic and Cellulolytic Acidobacteria From Acidic Sub-arctic Soils and Boreal Peatlands.</title>
        <authorList>
            <person name="Belova S.E."/>
            <person name="Ravin N.V."/>
            <person name="Pankratov T.A."/>
            <person name="Rakitin A.L."/>
            <person name="Ivanova A.A."/>
            <person name="Beletsky A.V."/>
            <person name="Mardanov A.V."/>
            <person name="Sinninghe Damste J.S."/>
            <person name="Dedysh S.N."/>
        </authorList>
    </citation>
    <scope>NUCLEOTIDE SEQUENCE [LARGE SCALE GENOMIC DNA]</scope>
    <source>
        <strain evidence="2 3">SBC82</strain>
    </source>
</reference>
<proteinExistence type="predicted"/>
<dbReference type="EMBL" id="CP030840">
    <property type="protein sequence ID" value="AXC12112.1"/>
    <property type="molecule type" value="Genomic_DNA"/>
</dbReference>
<organism evidence="2 3">
    <name type="scientific">Acidisarcina polymorpha</name>
    <dbReference type="NCBI Taxonomy" id="2211140"/>
    <lineage>
        <taxon>Bacteria</taxon>
        <taxon>Pseudomonadati</taxon>
        <taxon>Acidobacteriota</taxon>
        <taxon>Terriglobia</taxon>
        <taxon>Terriglobales</taxon>
        <taxon>Acidobacteriaceae</taxon>
        <taxon>Acidisarcina</taxon>
    </lineage>
</organism>
<dbReference type="KEGG" id="abas:ACPOL_2804"/>
<evidence type="ECO:0000256" key="1">
    <source>
        <dbReference type="SAM" id="MobiDB-lite"/>
    </source>
</evidence>
<feature type="region of interest" description="Disordered" evidence="1">
    <location>
        <begin position="1"/>
        <end position="41"/>
    </location>
</feature>
<name>A0A2Z5FZ78_9BACT</name>